<reference evidence="2" key="1">
    <citation type="submission" date="2021-03" db="EMBL/GenBank/DDBJ databases">
        <title>Draft genome sequence of rust myrtle Austropuccinia psidii MF-1, a brazilian biotype.</title>
        <authorList>
            <person name="Quecine M.C."/>
            <person name="Pachon D.M.R."/>
            <person name="Bonatelli M.L."/>
            <person name="Correr F.H."/>
            <person name="Franceschini L.M."/>
            <person name="Leite T.F."/>
            <person name="Margarido G.R.A."/>
            <person name="Almeida C.A."/>
            <person name="Ferrarezi J.A."/>
            <person name="Labate C.A."/>
        </authorList>
    </citation>
    <scope>NUCLEOTIDE SEQUENCE</scope>
    <source>
        <strain evidence="2">MF-1</strain>
    </source>
</reference>
<dbReference type="AlphaFoldDB" id="A0A9Q3KXB7"/>
<name>A0A9Q3KXB7_9BASI</name>
<protein>
    <submittedName>
        <fullName evidence="2">Uncharacterized protein</fullName>
    </submittedName>
</protein>
<comment type="caution">
    <text evidence="2">The sequence shown here is derived from an EMBL/GenBank/DDBJ whole genome shotgun (WGS) entry which is preliminary data.</text>
</comment>
<evidence type="ECO:0000313" key="3">
    <source>
        <dbReference type="Proteomes" id="UP000765509"/>
    </source>
</evidence>
<accession>A0A9Q3KXB7</accession>
<evidence type="ECO:0000256" key="1">
    <source>
        <dbReference type="SAM" id="MobiDB-lite"/>
    </source>
</evidence>
<sequence length="88" mass="9501">MPPTLPSHQPDPLQPLACLHTQEVTQTPPPISALTTPYTPAAPSGYTSDASSHLPNALHCLQSLRFHIRPIGYGGLLPYTMNAITERC</sequence>
<gene>
    <name evidence="2" type="ORF">O181_128968</name>
</gene>
<keyword evidence="3" id="KW-1185">Reference proteome</keyword>
<dbReference type="Proteomes" id="UP000765509">
    <property type="component" value="Unassembled WGS sequence"/>
</dbReference>
<feature type="region of interest" description="Disordered" evidence="1">
    <location>
        <begin position="22"/>
        <end position="48"/>
    </location>
</feature>
<organism evidence="2 3">
    <name type="scientific">Austropuccinia psidii MF-1</name>
    <dbReference type="NCBI Taxonomy" id="1389203"/>
    <lineage>
        <taxon>Eukaryota</taxon>
        <taxon>Fungi</taxon>
        <taxon>Dikarya</taxon>
        <taxon>Basidiomycota</taxon>
        <taxon>Pucciniomycotina</taxon>
        <taxon>Pucciniomycetes</taxon>
        <taxon>Pucciniales</taxon>
        <taxon>Sphaerophragmiaceae</taxon>
        <taxon>Austropuccinia</taxon>
    </lineage>
</organism>
<evidence type="ECO:0000313" key="2">
    <source>
        <dbReference type="EMBL" id="MBW0589253.1"/>
    </source>
</evidence>
<dbReference type="EMBL" id="AVOT02133502">
    <property type="protein sequence ID" value="MBW0589253.1"/>
    <property type="molecule type" value="Genomic_DNA"/>
</dbReference>
<proteinExistence type="predicted"/>